<comment type="cofactor">
    <cofactor evidence="3">
        <name>Fe(2+)</name>
        <dbReference type="ChEBI" id="CHEBI:29033"/>
    </cofactor>
</comment>
<accession>D8RQX0</accession>
<dbReference type="GO" id="GO:0008419">
    <property type="term" value="F:RNA lariat debranching enzyme activity"/>
    <property type="evidence" value="ECO:0000318"/>
    <property type="project" value="GO_Central"/>
</dbReference>
<organism evidence="16">
    <name type="scientific">Selaginella moellendorffii</name>
    <name type="common">Spikemoss</name>
    <dbReference type="NCBI Taxonomy" id="88036"/>
    <lineage>
        <taxon>Eukaryota</taxon>
        <taxon>Viridiplantae</taxon>
        <taxon>Streptophyta</taxon>
        <taxon>Embryophyta</taxon>
        <taxon>Tracheophyta</taxon>
        <taxon>Lycopodiopsida</taxon>
        <taxon>Selaginellales</taxon>
        <taxon>Selaginellaceae</taxon>
        <taxon>Selaginella</taxon>
    </lineage>
</organism>
<dbReference type="InterPro" id="IPR007708">
    <property type="entry name" value="DBR1_C"/>
</dbReference>
<feature type="domain" description="Lariat debranching enzyme C-terminal" evidence="13">
    <location>
        <begin position="235"/>
        <end position="364"/>
    </location>
</feature>
<comment type="cofactor">
    <cofactor evidence="2">
        <name>Zn(2+)</name>
        <dbReference type="ChEBI" id="CHEBI:29105"/>
    </cofactor>
</comment>
<dbReference type="CDD" id="cd00844">
    <property type="entry name" value="MPP_Dbr1_N"/>
    <property type="match status" value="1"/>
</dbReference>
<dbReference type="STRING" id="88036.D8RQX0"/>
<dbReference type="Pfam" id="PF05011">
    <property type="entry name" value="DBR1"/>
    <property type="match status" value="1"/>
</dbReference>
<dbReference type="AlphaFoldDB" id="D8RQX0"/>
<dbReference type="eggNOG" id="KOG2863">
    <property type="taxonomic scope" value="Eukaryota"/>
</dbReference>
<dbReference type="EMBL" id="GL377593">
    <property type="protein sequence ID" value="EFJ23317.1"/>
    <property type="molecule type" value="Genomic_DNA"/>
</dbReference>
<dbReference type="FunCoup" id="D8RQX0">
    <property type="interactions" value="3822"/>
</dbReference>
<feature type="non-terminal residue" evidence="15">
    <location>
        <position position="1"/>
    </location>
</feature>
<evidence type="ECO:0000256" key="11">
    <source>
        <dbReference type="ARBA" id="ARBA00023211"/>
    </source>
</evidence>
<dbReference type="PANTHER" id="PTHR12849">
    <property type="entry name" value="RNA LARIAT DEBRANCHING ENZYME"/>
    <property type="match status" value="1"/>
</dbReference>
<dbReference type="InterPro" id="IPR029052">
    <property type="entry name" value="Metallo-depent_PP-like"/>
</dbReference>
<dbReference type="GO" id="GO:0046872">
    <property type="term" value="F:metal ion binding"/>
    <property type="evidence" value="ECO:0007669"/>
    <property type="project" value="UniProtKB-KW"/>
</dbReference>
<keyword evidence="6" id="KW-0507">mRNA processing</keyword>
<keyword evidence="16" id="KW-1185">Reference proteome</keyword>
<dbReference type="SMART" id="SM01124">
    <property type="entry name" value="DBR1"/>
    <property type="match status" value="1"/>
</dbReference>
<evidence type="ECO:0000313" key="15">
    <source>
        <dbReference type="EMBL" id="EFJ25292.1"/>
    </source>
</evidence>
<evidence type="ECO:0000313" key="14">
    <source>
        <dbReference type="EMBL" id="EFJ23317.1"/>
    </source>
</evidence>
<evidence type="ECO:0000313" key="16">
    <source>
        <dbReference type="Proteomes" id="UP000001514"/>
    </source>
</evidence>
<evidence type="ECO:0000256" key="7">
    <source>
        <dbReference type="ARBA" id="ARBA00022723"/>
    </source>
</evidence>
<dbReference type="KEGG" id="smo:SELMODRAFT_104025"/>
<gene>
    <name evidence="14" type="ORF">SELMODRAFT_104025</name>
    <name evidence="15" type="ORF">SELMODRAFT_99484</name>
</gene>
<dbReference type="EMBL" id="GL377587">
    <property type="protein sequence ID" value="EFJ25292.1"/>
    <property type="molecule type" value="Genomic_DNA"/>
</dbReference>
<evidence type="ECO:0000256" key="9">
    <source>
        <dbReference type="ARBA" id="ARBA00022833"/>
    </source>
</evidence>
<proteinExistence type="inferred from homology"/>
<dbReference type="SUPFAM" id="SSF56300">
    <property type="entry name" value="Metallo-dependent phosphatases"/>
    <property type="match status" value="1"/>
</dbReference>
<dbReference type="Proteomes" id="UP000001514">
    <property type="component" value="Unassembled WGS sequence"/>
</dbReference>
<evidence type="ECO:0000256" key="2">
    <source>
        <dbReference type="ARBA" id="ARBA00001947"/>
    </source>
</evidence>
<evidence type="ECO:0000256" key="12">
    <source>
        <dbReference type="ARBA" id="ARBA00023242"/>
    </source>
</evidence>
<dbReference type="InterPro" id="IPR041816">
    <property type="entry name" value="Dbr1_N"/>
</dbReference>
<protein>
    <recommendedName>
        <fullName evidence="13">Lariat debranching enzyme C-terminal domain-containing protein</fullName>
    </recommendedName>
</protein>
<comment type="subcellular location">
    <subcellularLocation>
        <location evidence="4">Nucleus</location>
    </subcellularLocation>
</comment>
<dbReference type="FunFam" id="3.60.21.10:FF:000035">
    <property type="entry name" value="Lariat debranching enzyme"/>
    <property type="match status" value="1"/>
</dbReference>
<dbReference type="HOGENOM" id="CLU_005893_1_0_1"/>
<evidence type="ECO:0000256" key="3">
    <source>
        <dbReference type="ARBA" id="ARBA00001954"/>
    </source>
</evidence>
<evidence type="ECO:0000256" key="8">
    <source>
        <dbReference type="ARBA" id="ARBA00022801"/>
    </source>
</evidence>
<dbReference type="InParanoid" id="D8RQX0"/>
<evidence type="ECO:0000259" key="13">
    <source>
        <dbReference type="SMART" id="SM01124"/>
    </source>
</evidence>
<keyword evidence="8" id="KW-0378">Hydrolase</keyword>
<keyword evidence="11" id="KW-0464">Manganese</keyword>
<dbReference type="GO" id="GO:0005634">
    <property type="term" value="C:nucleus"/>
    <property type="evidence" value="ECO:0000318"/>
    <property type="project" value="GO_Central"/>
</dbReference>
<comment type="cofactor">
    <cofactor evidence="1">
        <name>Mn(2+)</name>
        <dbReference type="ChEBI" id="CHEBI:29035"/>
    </cofactor>
</comment>
<keyword evidence="7" id="KW-0479">Metal-binding</keyword>
<keyword evidence="10" id="KW-0408">Iron</keyword>
<keyword evidence="12" id="KW-0539">Nucleus</keyword>
<evidence type="ECO:0000256" key="4">
    <source>
        <dbReference type="ARBA" id="ARBA00004123"/>
    </source>
</evidence>
<dbReference type="InterPro" id="IPR004843">
    <property type="entry name" value="Calcineurin-like_PHP"/>
</dbReference>
<dbReference type="Pfam" id="PF00149">
    <property type="entry name" value="Metallophos"/>
    <property type="match status" value="1"/>
</dbReference>
<evidence type="ECO:0000256" key="6">
    <source>
        <dbReference type="ARBA" id="ARBA00022664"/>
    </source>
</evidence>
<evidence type="ECO:0000256" key="1">
    <source>
        <dbReference type="ARBA" id="ARBA00001936"/>
    </source>
</evidence>
<evidence type="ECO:0000256" key="10">
    <source>
        <dbReference type="ARBA" id="ARBA00023004"/>
    </source>
</evidence>
<name>D8RQX0_SELML</name>
<evidence type="ECO:0000256" key="5">
    <source>
        <dbReference type="ARBA" id="ARBA00006045"/>
    </source>
</evidence>
<reference evidence="15 16" key="1">
    <citation type="journal article" date="2011" name="Science">
        <title>The Selaginella genome identifies genetic changes associated with the evolution of vascular plants.</title>
        <authorList>
            <person name="Banks J.A."/>
            <person name="Nishiyama T."/>
            <person name="Hasebe M."/>
            <person name="Bowman J.L."/>
            <person name="Gribskov M."/>
            <person name="dePamphilis C."/>
            <person name="Albert V.A."/>
            <person name="Aono N."/>
            <person name="Aoyama T."/>
            <person name="Ambrose B.A."/>
            <person name="Ashton N.W."/>
            <person name="Axtell M.J."/>
            <person name="Barker E."/>
            <person name="Barker M.S."/>
            <person name="Bennetzen J.L."/>
            <person name="Bonawitz N.D."/>
            <person name="Chapple C."/>
            <person name="Cheng C."/>
            <person name="Correa L.G."/>
            <person name="Dacre M."/>
            <person name="DeBarry J."/>
            <person name="Dreyer I."/>
            <person name="Elias M."/>
            <person name="Engstrom E.M."/>
            <person name="Estelle M."/>
            <person name="Feng L."/>
            <person name="Finet C."/>
            <person name="Floyd S.K."/>
            <person name="Frommer W.B."/>
            <person name="Fujita T."/>
            <person name="Gramzow L."/>
            <person name="Gutensohn M."/>
            <person name="Harholt J."/>
            <person name="Hattori M."/>
            <person name="Heyl A."/>
            <person name="Hirai T."/>
            <person name="Hiwatashi Y."/>
            <person name="Ishikawa M."/>
            <person name="Iwata M."/>
            <person name="Karol K.G."/>
            <person name="Koehler B."/>
            <person name="Kolukisaoglu U."/>
            <person name="Kubo M."/>
            <person name="Kurata T."/>
            <person name="Lalonde S."/>
            <person name="Li K."/>
            <person name="Li Y."/>
            <person name="Litt A."/>
            <person name="Lyons E."/>
            <person name="Manning G."/>
            <person name="Maruyama T."/>
            <person name="Michael T.P."/>
            <person name="Mikami K."/>
            <person name="Miyazaki S."/>
            <person name="Morinaga S."/>
            <person name="Murata T."/>
            <person name="Mueller-Roeber B."/>
            <person name="Nelson D.R."/>
            <person name="Obara M."/>
            <person name="Oguri Y."/>
            <person name="Olmstead R.G."/>
            <person name="Onodera N."/>
            <person name="Petersen B.L."/>
            <person name="Pils B."/>
            <person name="Prigge M."/>
            <person name="Rensing S.A."/>
            <person name="Riano-Pachon D.M."/>
            <person name="Roberts A.W."/>
            <person name="Sato Y."/>
            <person name="Scheller H.V."/>
            <person name="Schulz B."/>
            <person name="Schulz C."/>
            <person name="Shakirov E.V."/>
            <person name="Shibagaki N."/>
            <person name="Shinohara N."/>
            <person name="Shippen D.E."/>
            <person name="Soerensen I."/>
            <person name="Sotooka R."/>
            <person name="Sugimoto N."/>
            <person name="Sugita M."/>
            <person name="Sumikawa N."/>
            <person name="Tanurdzic M."/>
            <person name="Theissen G."/>
            <person name="Ulvskov P."/>
            <person name="Wakazuki S."/>
            <person name="Weng J.K."/>
            <person name="Willats W.W."/>
            <person name="Wipf D."/>
            <person name="Wolf P.G."/>
            <person name="Yang L."/>
            <person name="Zimmer A.D."/>
            <person name="Zhu Q."/>
            <person name="Mitros T."/>
            <person name="Hellsten U."/>
            <person name="Loque D."/>
            <person name="Otillar R."/>
            <person name="Salamov A."/>
            <person name="Schmutz J."/>
            <person name="Shapiro H."/>
            <person name="Lindquist E."/>
            <person name="Lucas S."/>
            <person name="Rokhsar D."/>
            <person name="Grigoriev I.V."/>
        </authorList>
    </citation>
    <scope>NUCLEOTIDE SEQUENCE [LARGE SCALE GENOMIC DNA]</scope>
</reference>
<dbReference type="GO" id="GO:0000398">
    <property type="term" value="P:mRNA splicing, via spliceosome"/>
    <property type="evidence" value="ECO:0000318"/>
    <property type="project" value="GO_Central"/>
</dbReference>
<sequence>LQVAVVGCAHGELDKIFATVRHVEASEGLKIDLLLCCGDFQAVRNELDLQSLACPPKYRSMNSFWKYYAGIETAPCTTVFIGGNHEASNYLWELYYGGWVAPNIYYLGAAGVIWFGGLRIGGLSGIYKQHDYHRGHFERPPYNLNELRSVFHVREYDVHKLLQIKEPIDIFMSHDWPQGIAQCGDLQGLLRYKPFLQQEIADNVLGSVPARNVLLNLKPSYWFSAHLHAKFAAIVKHGDEKTTKFLALDKCLPGRPFLQVFDFPTADGTLEVTYDKEWLGITRAYHSCFPLERVVRTRACSDIKIHRDWVENLSLTKSLIPSSFQQTAPIYDPHRKLTGPTGMWHAQNPQTEYFLDLLQLPYLLDATPGRAQGK</sequence>
<dbReference type="OMA" id="TDYGDWK"/>
<keyword evidence="9" id="KW-0862">Zinc</keyword>
<dbReference type="KEGG" id="smo:SELMODRAFT_99484"/>
<dbReference type="PANTHER" id="PTHR12849:SF0">
    <property type="entry name" value="LARIAT DEBRANCHING ENZYME"/>
    <property type="match status" value="1"/>
</dbReference>
<comment type="similarity">
    <text evidence="5">Belongs to the lariat debranching enzyme family.</text>
</comment>
<dbReference type="Gene3D" id="3.60.21.10">
    <property type="match status" value="1"/>
</dbReference>